<accession>A0ABR7KXH3</accession>
<gene>
    <name evidence="4" type="ORF">H7U22_19975</name>
</gene>
<dbReference type="PANTHER" id="PTHR47706">
    <property type="entry name" value="NMRA-LIKE FAMILY PROTEIN"/>
    <property type="match status" value="1"/>
</dbReference>
<keyword evidence="2" id="KW-0560">Oxidoreductase</keyword>
<dbReference type="Pfam" id="PF05368">
    <property type="entry name" value="NmrA"/>
    <property type="match status" value="1"/>
</dbReference>
<name>A0ABR7KXH3_9SPHI</name>
<dbReference type="Gene3D" id="3.90.25.10">
    <property type="entry name" value="UDP-galactose 4-epimerase, domain 1"/>
    <property type="match status" value="1"/>
</dbReference>
<dbReference type="RefSeq" id="WP_187073123.1">
    <property type="nucleotide sequence ID" value="NZ_JACRYL010000025.1"/>
</dbReference>
<evidence type="ECO:0000256" key="2">
    <source>
        <dbReference type="ARBA" id="ARBA00023002"/>
    </source>
</evidence>
<dbReference type="EMBL" id="JACRYL010000025">
    <property type="protein sequence ID" value="MBC6112708.1"/>
    <property type="molecule type" value="Genomic_DNA"/>
</dbReference>
<dbReference type="PANTHER" id="PTHR47706:SF1">
    <property type="entry name" value="CIPA-LIKE, PUTATIVE (AFU_ORTHOLOGUE AFUA_1G12460)-RELATED"/>
    <property type="match status" value="1"/>
</dbReference>
<proteinExistence type="predicted"/>
<keyword evidence="1" id="KW-0521">NADP</keyword>
<sequence>MEKNILVAGATGNLGLMICKALVSQGAKVTALVRNQSDAQKLTPLTQIGANVIEVDFNNTSEIQNACQGVHCVVSALAGLADVIIDTQKQLLDGAVAAGVNRVIPSDFCTDYQPLTAGKNRNFDLRRAFREYIDSKGIQATSIFNGAFADILKYNTPILNLKNKSIAYWGEKADWKLDFTTMENTAAFTASVALQDESPRDLHIASFQISPKILKEKVKKINEQDFTMQKLSELDEFSTNIKKQREENPSGEQELYAKWQQAQYMYSMYTTQHTKLDNQKFGEIEWTSAEKYLKSFLK</sequence>
<keyword evidence="5" id="KW-1185">Reference proteome</keyword>
<feature type="domain" description="NmrA-like" evidence="3">
    <location>
        <begin position="1"/>
        <end position="214"/>
    </location>
</feature>
<evidence type="ECO:0000256" key="1">
    <source>
        <dbReference type="ARBA" id="ARBA00022857"/>
    </source>
</evidence>
<comment type="caution">
    <text evidence="4">The sequence shown here is derived from an EMBL/GenBank/DDBJ whole genome shotgun (WGS) entry which is preliminary data.</text>
</comment>
<evidence type="ECO:0000259" key="3">
    <source>
        <dbReference type="Pfam" id="PF05368"/>
    </source>
</evidence>
<dbReference type="InterPro" id="IPR036291">
    <property type="entry name" value="NAD(P)-bd_dom_sf"/>
</dbReference>
<dbReference type="InterPro" id="IPR051609">
    <property type="entry name" value="NmrA/Isoflavone_reductase-like"/>
</dbReference>
<dbReference type="SUPFAM" id="SSF51735">
    <property type="entry name" value="NAD(P)-binding Rossmann-fold domains"/>
    <property type="match status" value="1"/>
</dbReference>
<dbReference type="Proteomes" id="UP000652755">
    <property type="component" value="Unassembled WGS sequence"/>
</dbReference>
<organism evidence="4 5">
    <name type="scientific">Pedobacter fastidiosus</name>
    <dbReference type="NCBI Taxonomy" id="2765361"/>
    <lineage>
        <taxon>Bacteria</taxon>
        <taxon>Pseudomonadati</taxon>
        <taxon>Bacteroidota</taxon>
        <taxon>Sphingobacteriia</taxon>
        <taxon>Sphingobacteriales</taxon>
        <taxon>Sphingobacteriaceae</taxon>
        <taxon>Pedobacter</taxon>
    </lineage>
</organism>
<reference evidence="4 5" key="1">
    <citation type="submission" date="2020-08" db="EMBL/GenBank/DDBJ databases">
        <authorList>
            <person name="Sun Q."/>
            <person name="Inoue M."/>
        </authorList>
    </citation>
    <scope>NUCLEOTIDE SEQUENCE [LARGE SCALE GENOMIC DNA]</scope>
    <source>
        <strain evidence="4 5">CCM 8938</strain>
    </source>
</reference>
<dbReference type="Gene3D" id="3.40.50.720">
    <property type="entry name" value="NAD(P)-binding Rossmann-like Domain"/>
    <property type="match status" value="1"/>
</dbReference>
<evidence type="ECO:0000313" key="5">
    <source>
        <dbReference type="Proteomes" id="UP000652755"/>
    </source>
</evidence>
<protein>
    <submittedName>
        <fullName evidence="4">SDR family NAD(P)-dependent oxidoreductase</fullName>
    </submittedName>
</protein>
<evidence type="ECO:0000313" key="4">
    <source>
        <dbReference type="EMBL" id="MBC6112708.1"/>
    </source>
</evidence>
<dbReference type="InterPro" id="IPR008030">
    <property type="entry name" value="NmrA-like"/>
</dbReference>